<dbReference type="InterPro" id="IPR002371">
    <property type="entry name" value="FlgK"/>
</dbReference>
<organism evidence="11 12">
    <name type="scientific">Acidiferrimicrobium australe</name>
    <dbReference type="NCBI Taxonomy" id="2664430"/>
    <lineage>
        <taxon>Bacteria</taxon>
        <taxon>Bacillati</taxon>
        <taxon>Actinomycetota</taxon>
        <taxon>Acidimicrobiia</taxon>
        <taxon>Acidimicrobiales</taxon>
        <taxon>Acidimicrobiaceae</taxon>
        <taxon>Acidiferrimicrobium</taxon>
    </lineage>
</organism>
<evidence type="ECO:0000256" key="3">
    <source>
        <dbReference type="ARBA" id="ARBA00009677"/>
    </source>
</evidence>
<dbReference type="EMBL" id="WJHE01000386">
    <property type="protein sequence ID" value="MST32775.1"/>
    <property type="molecule type" value="Genomic_DNA"/>
</dbReference>
<keyword evidence="5 7" id="KW-0964">Secreted</keyword>
<feature type="domain" description="Flagellar basal body rod protein N-terminal" evidence="8">
    <location>
        <begin position="7"/>
        <end position="36"/>
    </location>
</feature>
<accession>A0ABW9QSF7</accession>
<evidence type="ECO:0000256" key="4">
    <source>
        <dbReference type="ARBA" id="ARBA00016244"/>
    </source>
</evidence>
<feature type="domain" description="Flagellar hook-associated protein FlgK helical" evidence="10">
    <location>
        <begin position="98"/>
        <end position="319"/>
    </location>
</feature>
<dbReference type="PANTHER" id="PTHR30033:SF1">
    <property type="entry name" value="FLAGELLAR HOOK-ASSOCIATED PROTEIN 1"/>
    <property type="match status" value="1"/>
</dbReference>
<dbReference type="Pfam" id="PF22638">
    <property type="entry name" value="FlgK_D1"/>
    <property type="match status" value="1"/>
</dbReference>
<dbReference type="InterPro" id="IPR010930">
    <property type="entry name" value="Flg_bb/hook_C_dom"/>
</dbReference>
<evidence type="ECO:0000259" key="9">
    <source>
        <dbReference type="Pfam" id="PF06429"/>
    </source>
</evidence>
<evidence type="ECO:0000256" key="1">
    <source>
        <dbReference type="ARBA" id="ARBA00004365"/>
    </source>
</evidence>
<feature type="domain" description="Flagellar basal-body/hook protein C-terminal" evidence="9">
    <location>
        <begin position="416"/>
        <end position="457"/>
    </location>
</feature>
<gene>
    <name evidence="7 11" type="primary">flgK</name>
    <name evidence="11" type="ORF">GHK86_08580</name>
</gene>
<evidence type="ECO:0000256" key="7">
    <source>
        <dbReference type="RuleBase" id="RU362065"/>
    </source>
</evidence>
<dbReference type="Pfam" id="PF00460">
    <property type="entry name" value="Flg_bb_rod"/>
    <property type="match status" value="1"/>
</dbReference>
<dbReference type="PRINTS" id="PR01005">
    <property type="entry name" value="FLGHOOKAP1"/>
</dbReference>
<dbReference type="InterPro" id="IPR001444">
    <property type="entry name" value="Flag_bb_rod_N"/>
</dbReference>
<comment type="caution">
    <text evidence="11">The sequence shown here is derived from an EMBL/GenBank/DDBJ whole genome shotgun (WGS) entry which is preliminary data.</text>
</comment>
<dbReference type="SUPFAM" id="SSF64518">
    <property type="entry name" value="Phase 1 flagellin"/>
    <property type="match status" value="1"/>
</dbReference>
<keyword evidence="12" id="KW-1185">Reference proteome</keyword>
<name>A0ABW9QSF7_9ACTN</name>
<keyword evidence="11" id="KW-0969">Cilium</keyword>
<dbReference type="NCBIfam" id="TIGR02492">
    <property type="entry name" value="flgK_ends"/>
    <property type="match status" value="1"/>
</dbReference>
<dbReference type="PANTHER" id="PTHR30033">
    <property type="entry name" value="FLAGELLAR HOOK-ASSOCIATED PROTEIN 1"/>
    <property type="match status" value="1"/>
</dbReference>
<protein>
    <recommendedName>
        <fullName evidence="4 7">Flagellar hook-associated protein 1</fullName>
        <shortName evidence="7">HAP1</shortName>
    </recommendedName>
</protein>
<keyword evidence="11" id="KW-0282">Flagellum</keyword>
<evidence type="ECO:0000259" key="8">
    <source>
        <dbReference type="Pfam" id="PF00460"/>
    </source>
</evidence>
<evidence type="ECO:0000313" key="12">
    <source>
        <dbReference type="Proteomes" id="UP000437736"/>
    </source>
</evidence>
<keyword evidence="6 7" id="KW-0975">Bacterial flagellum</keyword>
<evidence type="ECO:0000259" key="10">
    <source>
        <dbReference type="Pfam" id="PF22638"/>
    </source>
</evidence>
<evidence type="ECO:0000256" key="2">
    <source>
        <dbReference type="ARBA" id="ARBA00004613"/>
    </source>
</evidence>
<dbReference type="Pfam" id="PF06429">
    <property type="entry name" value="Flg_bbr_C"/>
    <property type="match status" value="1"/>
</dbReference>
<comment type="subcellular location">
    <subcellularLocation>
        <location evidence="1 7">Bacterial flagellum</location>
    </subcellularLocation>
    <subcellularLocation>
        <location evidence="2 7">Secreted</location>
    </subcellularLocation>
</comment>
<comment type="similarity">
    <text evidence="3 7">Belongs to the flagella basal body rod proteins family.</text>
</comment>
<evidence type="ECO:0000256" key="6">
    <source>
        <dbReference type="ARBA" id="ARBA00023143"/>
    </source>
</evidence>
<dbReference type="Proteomes" id="UP000437736">
    <property type="component" value="Unassembled WGS sequence"/>
</dbReference>
<evidence type="ECO:0000313" key="11">
    <source>
        <dbReference type="EMBL" id="MST32775.1"/>
    </source>
</evidence>
<evidence type="ECO:0000256" key="5">
    <source>
        <dbReference type="ARBA" id="ARBA00022525"/>
    </source>
</evidence>
<sequence>MSDTAGLYIGLSGIQASQQALNIIGENIANAGTPGYVEEQAVLGTIGNASVPGNDAGVAVTSIQRQSNQYLQQQVLTAQSTNQSLSAVQSALSTIQAQFPEPAGTGAFSTQLASFWSDWGSLSTNAGSTSARTALLQQGQVVAQSLNQLSAGISSVGTNAGQQLTSAVSTVNTLASQIATLNGRIVASSAGTGNPDPGLQDQRDTLVSQLSQQLNIQVTALPDGSETITAGNGTLVTGTATQQLTLSGGGASTALTWGTAGTSAAVTGGAVGGLLTVVTSTVPGQLAGLDSVASSLSNAVNTAQAQGYDLTGAKGKPFFTGSTAADLAVAITDPNQIAAASTPVPSGTSPSANIDGSNAANIADLGAGPVTFGGTTVASPTTVYGSFVADLGSAVSQVNSQVSAQSQVVSSTTTTYQNQTGVDTNQELTAMVQYQNSYQAAARYLATVQATMQDLLQTLG</sequence>
<dbReference type="InterPro" id="IPR053927">
    <property type="entry name" value="FlgK_helical"/>
</dbReference>
<proteinExistence type="inferred from homology"/>
<keyword evidence="11" id="KW-0966">Cell projection</keyword>
<reference evidence="11 12" key="1">
    <citation type="submission" date="2019-11" db="EMBL/GenBank/DDBJ databases">
        <title>Acidiferrimicrobium australis gen. nov., sp. nov., an acidophilic and obligately heterotrophic, member of the Actinobacteria that catalyses dissimilatory oxido- reduction of iron isolated from metal-rich acidic water in Chile.</title>
        <authorList>
            <person name="Gonzalez D."/>
            <person name="Huber K."/>
            <person name="Hedrich S."/>
            <person name="Rojas-Villalobos C."/>
            <person name="Quatrini R."/>
            <person name="Dinamarca M.A."/>
            <person name="Schwarz A."/>
            <person name="Canales C."/>
            <person name="Nancucheo I."/>
        </authorList>
    </citation>
    <scope>NUCLEOTIDE SEQUENCE [LARGE SCALE GENOMIC DNA]</scope>
    <source>
        <strain evidence="11 12">USS-CCA1</strain>
    </source>
</reference>